<feature type="compositionally biased region" description="Acidic residues" evidence="1">
    <location>
        <begin position="303"/>
        <end position="314"/>
    </location>
</feature>
<feature type="compositionally biased region" description="Acidic residues" evidence="1">
    <location>
        <begin position="203"/>
        <end position="237"/>
    </location>
</feature>
<feature type="compositionally biased region" description="Acidic residues" evidence="1">
    <location>
        <begin position="269"/>
        <end position="295"/>
    </location>
</feature>
<dbReference type="Proteomes" id="UP001150538">
    <property type="component" value="Unassembled WGS sequence"/>
</dbReference>
<evidence type="ECO:0000256" key="1">
    <source>
        <dbReference type="SAM" id="MobiDB-lite"/>
    </source>
</evidence>
<comment type="caution">
    <text evidence="2">The sequence shown here is derived from an EMBL/GenBank/DDBJ whole genome shotgun (WGS) entry which is preliminary data.</text>
</comment>
<protein>
    <submittedName>
        <fullName evidence="2">Uncharacterized protein</fullName>
    </submittedName>
</protein>
<feature type="compositionally biased region" description="Acidic residues" evidence="1">
    <location>
        <begin position="330"/>
        <end position="352"/>
    </location>
</feature>
<evidence type="ECO:0000313" key="3">
    <source>
        <dbReference type="Proteomes" id="UP001150538"/>
    </source>
</evidence>
<reference evidence="2" key="1">
    <citation type="submission" date="2022-07" db="EMBL/GenBank/DDBJ databases">
        <title>Phylogenomic reconstructions and comparative analyses of Kickxellomycotina fungi.</title>
        <authorList>
            <person name="Reynolds N.K."/>
            <person name="Stajich J.E."/>
            <person name="Barry K."/>
            <person name="Grigoriev I.V."/>
            <person name="Crous P."/>
            <person name="Smith M.E."/>
        </authorList>
    </citation>
    <scope>NUCLEOTIDE SEQUENCE</scope>
    <source>
        <strain evidence="2">NBRC 100468</strain>
    </source>
</reference>
<organism evidence="2 3">
    <name type="scientific">Mycoemilia scoparia</name>
    <dbReference type="NCBI Taxonomy" id="417184"/>
    <lineage>
        <taxon>Eukaryota</taxon>
        <taxon>Fungi</taxon>
        <taxon>Fungi incertae sedis</taxon>
        <taxon>Zoopagomycota</taxon>
        <taxon>Kickxellomycotina</taxon>
        <taxon>Kickxellomycetes</taxon>
        <taxon>Kickxellales</taxon>
        <taxon>Kickxellaceae</taxon>
        <taxon>Mycoemilia</taxon>
    </lineage>
</organism>
<feature type="compositionally biased region" description="Basic and acidic residues" evidence="1">
    <location>
        <begin position="353"/>
        <end position="362"/>
    </location>
</feature>
<dbReference type="AlphaFoldDB" id="A0A9W8DMK4"/>
<proteinExistence type="predicted"/>
<feature type="compositionally biased region" description="Acidic residues" evidence="1">
    <location>
        <begin position="181"/>
        <end position="192"/>
    </location>
</feature>
<feature type="region of interest" description="Disordered" evidence="1">
    <location>
        <begin position="169"/>
        <end position="362"/>
    </location>
</feature>
<dbReference type="EMBL" id="JANBPU010000177">
    <property type="protein sequence ID" value="KAJ1914842.1"/>
    <property type="molecule type" value="Genomic_DNA"/>
</dbReference>
<gene>
    <name evidence="2" type="ORF">H4219_004608</name>
</gene>
<keyword evidence="3" id="KW-1185">Reference proteome</keyword>
<sequence length="362" mass="41790">MLNQIEWKDNTLVVACMDLDEPTVTDEDDLLTTIIEKLQAKSNRFKDIYDIELKEEADEQMEYSRLATITNDSELKDLILKSSESETENPYQVFRFRVGAPSLNINIMRLTKYYVDIKVFSGNYDHEDEDDQDDIMEVERDYYEYCESIPGVKLNKDGGWLSLAAGKFNSNRSDTESSTDYSDDEEYAEDTDVRDVLFGIDNEVSETEESHSEDEEDEEDEDDRDVLFDTDNEVSETEESHSEHERVQKKKYDEDDSCASMSEFSPVDESFDEDSDIEDQDSDQPDDTSEYEDQDSDHFDDANGYEDQDSDQLDDTSGQEGQDSDQLGDNSEDEDQDSDQLGETSEYEDPEYEEFKHSKSGN</sequence>
<feature type="compositionally biased region" description="Polar residues" evidence="1">
    <location>
        <begin position="315"/>
        <end position="329"/>
    </location>
</feature>
<name>A0A9W8DMK4_9FUNG</name>
<evidence type="ECO:0000313" key="2">
    <source>
        <dbReference type="EMBL" id="KAJ1914842.1"/>
    </source>
</evidence>
<feature type="compositionally biased region" description="Basic and acidic residues" evidence="1">
    <location>
        <begin position="238"/>
        <end position="253"/>
    </location>
</feature>
<accession>A0A9W8DMK4</accession>